<feature type="region of interest" description="Disordered" evidence="1">
    <location>
        <begin position="1"/>
        <end position="30"/>
    </location>
</feature>
<dbReference type="EMBL" id="MDYQ01000133">
    <property type="protein sequence ID" value="PRP80968.1"/>
    <property type="molecule type" value="Genomic_DNA"/>
</dbReference>
<reference evidence="3 4" key="1">
    <citation type="journal article" date="2018" name="Genome Biol. Evol.">
        <title>Multiple Roots of Fruiting Body Formation in Amoebozoa.</title>
        <authorList>
            <person name="Hillmann F."/>
            <person name="Forbes G."/>
            <person name="Novohradska S."/>
            <person name="Ferling I."/>
            <person name="Riege K."/>
            <person name="Groth M."/>
            <person name="Westermann M."/>
            <person name="Marz M."/>
            <person name="Spaller T."/>
            <person name="Winckler T."/>
            <person name="Schaap P."/>
            <person name="Glockner G."/>
        </authorList>
    </citation>
    <scope>NUCLEOTIDE SEQUENCE [LARGE SCALE GENOMIC DNA]</scope>
    <source>
        <strain evidence="3 4">Jena</strain>
    </source>
</reference>
<name>A0A2P6NAH9_9EUKA</name>
<gene>
    <name evidence="3" type="ORF">PROFUN_11082</name>
</gene>
<evidence type="ECO:0000256" key="2">
    <source>
        <dbReference type="SAM" id="Phobius"/>
    </source>
</evidence>
<evidence type="ECO:0008006" key="5">
    <source>
        <dbReference type="Google" id="ProtNLM"/>
    </source>
</evidence>
<proteinExistence type="predicted"/>
<dbReference type="InParanoid" id="A0A2P6NAH9"/>
<evidence type="ECO:0000256" key="1">
    <source>
        <dbReference type="SAM" id="MobiDB-lite"/>
    </source>
</evidence>
<evidence type="ECO:0000313" key="4">
    <source>
        <dbReference type="Proteomes" id="UP000241769"/>
    </source>
</evidence>
<keyword evidence="2" id="KW-0472">Membrane</keyword>
<comment type="caution">
    <text evidence="3">The sequence shown here is derived from an EMBL/GenBank/DDBJ whole genome shotgun (WGS) entry which is preliminary data.</text>
</comment>
<organism evidence="3 4">
    <name type="scientific">Planoprotostelium fungivorum</name>
    <dbReference type="NCBI Taxonomy" id="1890364"/>
    <lineage>
        <taxon>Eukaryota</taxon>
        <taxon>Amoebozoa</taxon>
        <taxon>Evosea</taxon>
        <taxon>Variosea</taxon>
        <taxon>Cavosteliida</taxon>
        <taxon>Cavosteliaceae</taxon>
        <taxon>Planoprotostelium</taxon>
    </lineage>
</organism>
<sequence length="92" mass="10538">MTLVWTTQSRARRRRSVSGAARKTFASGSENRDLTRIRKALRPEFAEKGEEPSTENYNTEPPYMTMCLSPLHLVLPLFIIVGLYSRDINEHA</sequence>
<dbReference type="Proteomes" id="UP000241769">
    <property type="component" value="Unassembled WGS sequence"/>
</dbReference>
<dbReference type="AlphaFoldDB" id="A0A2P6NAH9"/>
<protein>
    <recommendedName>
        <fullName evidence="5">Transmembrane protein</fullName>
    </recommendedName>
</protein>
<evidence type="ECO:0000313" key="3">
    <source>
        <dbReference type="EMBL" id="PRP80968.1"/>
    </source>
</evidence>
<feature type="transmembrane region" description="Helical" evidence="2">
    <location>
        <begin position="63"/>
        <end position="84"/>
    </location>
</feature>
<accession>A0A2P6NAH9</accession>
<keyword evidence="2" id="KW-1133">Transmembrane helix</keyword>
<keyword evidence="4" id="KW-1185">Reference proteome</keyword>
<keyword evidence="2" id="KW-0812">Transmembrane</keyword>